<dbReference type="InterPro" id="IPR038601">
    <property type="entry name" value="MttB-like_sf"/>
</dbReference>
<dbReference type="PIRSF" id="PIRSF037567">
    <property type="entry name" value="MTTB_MeTrfase"/>
    <property type="match status" value="1"/>
</dbReference>
<keyword evidence="6" id="KW-1185">Reference proteome</keyword>
<dbReference type="EC" id="2.1.1.-" evidence="4"/>
<dbReference type="RefSeq" id="WP_092209496.1">
    <property type="nucleotide sequence ID" value="NZ_FMUX01000003.1"/>
</dbReference>
<dbReference type="OrthoDB" id="9815793at2"/>
<evidence type="ECO:0000313" key="5">
    <source>
        <dbReference type="EMBL" id="SCY06633.1"/>
    </source>
</evidence>
<evidence type="ECO:0000313" key="6">
    <source>
        <dbReference type="Proteomes" id="UP000198870"/>
    </source>
</evidence>
<dbReference type="InterPro" id="IPR010426">
    <property type="entry name" value="MTTB_MeTrfase"/>
</dbReference>
<dbReference type="Proteomes" id="UP000198870">
    <property type="component" value="Unassembled WGS sequence"/>
</dbReference>
<sequence>MALANRINVVGADELARIHEATVQVLETTGVEFKSDEALALFRQNGAEVDGHRVKIPRSLLEKSLESAPSSITLWGRDKETTVTLGEGQSRTHVEPSNGCVFTHDMERGRRASTMSDLIDFFKLAHQSPVCTISGAIPVEPNDVPPEERPLRIFFETLKHTTKPLKRNVQPAREIEEMFAMYELAAGKGFLADHPAIYASVNPLSPLAFDTEPIETIMTYARHNQPVTVLSCALAGISAPMSLLGAAVLQNAEILSGLVLSQMVTPGAGVIYAPATAVPNMMTAQYVTGSPESHLINIVNLQMALELYHLPTRTMAGLNDAKVPDAQAGFETMQNLMQCMLGGAHVINECLGVLDSIMTNSFEKFIMDEEMISRVLRFMEGVNGIHTDLSAELIDTIGPQGSFLMHPTTMKNCRTAWRPTVSDWNNHEKWEKQGEEDAMVRANRIYKERLAACPESTLEPELERDLSAFVEKHLG</sequence>
<accession>A0A1G5CVX2</accession>
<dbReference type="Gene3D" id="3.20.20.480">
    <property type="entry name" value="Trimethylamine methyltransferase-like"/>
    <property type="match status" value="1"/>
</dbReference>
<comment type="similarity">
    <text evidence="1 4">Belongs to the trimethylamine methyltransferase family.</text>
</comment>
<name>A0A1G5CVX2_9BACT</name>
<dbReference type="GO" id="GO:0032259">
    <property type="term" value="P:methylation"/>
    <property type="evidence" value="ECO:0007669"/>
    <property type="project" value="UniProtKB-KW"/>
</dbReference>
<evidence type="ECO:0000256" key="2">
    <source>
        <dbReference type="ARBA" id="ARBA00022603"/>
    </source>
</evidence>
<keyword evidence="3 4" id="KW-0808">Transferase</keyword>
<organism evidence="5 6">
    <name type="scientific">Desulfoluna spongiiphila</name>
    <dbReference type="NCBI Taxonomy" id="419481"/>
    <lineage>
        <taxon>Bacteria</taxon>
        <taxon>Pseudomonadati</taxon>
        <taxon>Thermodesulfobacteriota</taxon>
        <taxon>Desulfobacteria</taxon>
        <taxon>Desulfobacterales</taxon>
        <taxon>Desulfolunaceae</taxon>
        <taxon>Desulfoluna</taxon>
    </lineage>
</organism>
<evidence type="ECO:0000256" key="3">
    <source>
        <dbReference type="ARBA" id="ARBA00022679"/>
    </source>
</evidence>
<dbReference type="EMBL" id="FMUX01000003">
    <property type="protein sequence ID" value="SCY06633.1"/>
    <property type="molecule type" value="Genomic_DNA"/>
</dbReference>
<gene>
    <name evidence="5" type="ORF">SAMN05216233_103248</name>
</gene>
<dbReference type="GO" id="GO:0015948">
    <property type="term" value="P:methanogenesis"/>
    <property type="evidence" value="ECO:0007669"/>
    <property type="project" value="UniProtKB-UniRule"/>
</dbReference>
<dbReference type="AlphaFoldDB" id="A0A1G5CVX2"/>
<proteinExistence type="inferred from homology"/>
<keyword evidence="2 5" id="KW-0489">Methyltransferase</keyword>
<reference evidence="5 6" key="1">
    <citation type="submission" date="2016-10" db="EMBL/GenBank/DDBJ databases">
        <authorList>
            <person name="de Groot N.N."/>
        </authorList>
    </citation>
    <scope>NUCLEOTIDE SEQUENCE [LARGE SCALE GENOMIC DNA]</scope>
    <source>
        <strain evidence="5 6">AA1</strain>
    </source>
</reference>
<evidence type="ECO:0000256" key="1">
    <source>
        <dbReference type="ARBA" id="ARBA00007137"/>
    </source>
</evidence>
<dbReference type="STRING" id="419481.SAMN05216233_103248"/>
<evidence type="ECO:0000256" key="4">
    <source>
        <dbReference type="PIRNR" id="PIRNR037567"/>
    </source>
</evidence>
<dbReference type="GO" id="GO:0008168">
    <property type="term" value="F:methyltransferase activity"/>
    <property type="evidence" value="ECO:0007669"/>
    <property type="project" value="UniProtKB-KW"/>
</dbReference>
<protein>
    <recommendedName>
        <fullName evidence="4">Methyltransferase</fullName>
        <ecNumber evidence="4">2.1.1.-</ecNumber>
    </recommendedName>
</protein>
<dbReference type="Pfam" id="PF06253">
    <property type="entry name" value="MTTB"/>
    <property type="match status" value="1"/>
</dbReference>